<dbReference type="Pfam" id="PF14299">
    <property type="entry name" value="PP2"/>
    <property type="match status" value="1"/>
</dbReference>
<dbReference type="HOGENOM" id="CLU_427875_0_0_1"/>
<organism evidence="1">
    <name type="scientific">Oryza meridionalis</name>
    <dbReference type="NCBI Taxonomy" id="40149"/>
    <lineage>
        <taxon>Eukaryota</taxon>
        <taxon>Viridiplantae</taxon>
        <taxon>Streptophyta</taxon>
        <taxon>Embryophyta</taxon>
        <taxon>Tracheophyta</taxon>
        <taxon>Spermatophyta</taxon>
        <taxon>Magnoliopsida</taxon>
        <taxon>Liliopsida</taxon>
        <taxon>Poales</taxon>
        <taxon>Poaceae</taxon>
        <taxon>BOP clade</taxon>
        <taxon>Oryzoideae</taxon>
        <taxon>Oryzeae</taxon>
        <taxon>Oryzinae</taxon>
        <taxon>Oryza</taxon>
    </lineage>
</organism>
<dbReference type="AlphaFoldDB" id="A0A0E0F030"/>
<dbReference type="InterPro" id="IPR036047">
    <property type="entry name" value="F-box-like_dom_sf"/>
</dbReference>
<accession>A0A0E0F030</accession>
<keyword evidence="2" id="KW-1185">Reference proteome</keyword>
<dbReference type="Gramene" id="OMERI10G12730.1">
    <property type="protein sequence ID" value="OMERI10G12730.1"/>
    <property type="gene ID" value="OMERI10G12730"/>
</dbReference>
<dbReference type="STRING" id="40149.A0A0E0F030"/>
<dbReference type="CDD" id="cd22162">
    <property type="entry name" value="F-box_AtSKIP3-like"/>
    <property type="match status" value="1"/>
</dbReference>
<name>A0A0E0F030_9ORYZ</name>
<dbReference type="Pfam" id="PF11152">
    <property type="entry name" value="CCB2_CCB4"/>
    <property type="match status" value="1"/>
</dbReference>
<evidence type="ECO:0000313" key="1">
    <source>
        <dbReference type="EnsemblPlants" id="OMERI10G12730.1"/>
    </source>
</evidence>
<dbReference type="Proteomes" id="UP000008021">
    <property type="component" value="Chromosome 10"/>
</dbReference>
<dbReference type="EnsemblPlants" id="OMERI10G12730.1">
    <property type="protein sequence ID" value="OMERI10G12730.1"/>
    <property type="gene ID" value="OMERI10G12730"/>
</dbReference>
<reference evidence="1" key="2">
    <citation type="submission" date="2018-05" db="EMBL/GenBank/DDBJ databases">
        <title>OmerRS3 (Oryza meridionalis Reference Sequence Version 3).</title>
        <authorList>
            <person name="Zhang J."/>
            <person name="Kudrna D."/>
            <person name="Lee S."/>
            <person name="Talag J."/>
            <person name="Welchert J."/>
            <person name="Wing R.A."/>
        </authorList>
    </citation>
    <scope>NUCLEOTIDE SEQUENCE [LARGE SCALE GENOMIC DNA]</scope>
    <source>
        <strain evidence="1">cv. OR44</strain>
    </source>
</reference>
<evidence type="ECO:0000313" key="2">
    <source>
        <dbReference type="Proteomes" id="UP000008021"/>
    </source>
</evidence>
<dbReference type="PANTHER" id="PTHR31960:SF22">
    <property type="entry name" value="F-BOX PROTEIN PP2-A12"/>
    <property type="match status" value="1"/>
</dbReference>
<proteinExistence type="predicted"/>
<protein>
    <recommendedName>
        <fullName evidence="3">F-box domain-containing protein</fullName>
    </recommendedName>
</protein>
<dbReference type="InterPro" id="IPR025886">
    <property type="entry name" value="PP2-like"/>
</dbReference>
<dbReference type="PANTHER" id="PTHR31960">
    <property type="entry name" value="F-BOX PROTEIN PP2-A15"/>
    <property type="match status" value="1"/>
</dbReference>
<reference evidence="1" key="1">
    <citation type="submission" date="2015-04" db="UniProtKB">
        <authorList>
            <consortium name="EnsemblPlants"/>
        </authorList>
    </citation>
    <scope>IDENTIFICATION</scope>
</reference>
<dbReference type="eggNOG" id="ENOG502QPMH">
    <property type="taxonomic scope" value="Eukaryota"/>
</dbReference>
<dbReference type="InterPro" id="IPR021325">
    <property type="entry name" value="CCB2/CCB4"/>
</dbReference>
<evidence type="ECO:0008006" key="3">
    <source>
        <dbReference type="Google" id="ProtNLM"/>
    </source>
</evidence>
<dbReference type="SUPFAM" id="SSF81383">
    <property type="entry name" value="F-box domain"/>
    <property type="match status" value="1"/>
</dbReference>
<sequence length="640" mass="71506">MGAGVSGLFGLGGDEGETSAAVGGGAGLGDLPELCAAEVLLRLDAPEICRLARLNHAFRGAAGADFVWEAKLPENYRYLMSFVEGGGGDDGRQLRRRRRRPAGKKEIYARLARPVPFDGGSKEFWLEKSKGRVCMALSSKSLVITGIDDRRYWQHIPTAESRFHSVAYLQQIWWFEVVGEIDFSFPVGTYSLYFRIHLGKFYKRFGRRVCSTEHVHGWDKKPVRFQLSTSDGQHSLSQCSLGEPGSWVLYHAGDFVVSKPDQTIKLKFSMAQIDCTHTKGGLCVDSAFIYPKGFQQERMDSVIPIRPDENPLPSNLDSYISDKNTMISKMDARTFCSKQTRLHTRVISEPARFGQVDQVKQSNFPLKVRDSRAGRVVPPAVDRPRLRRPRAPQPPALPVAHPRAARRYPRVPLTFSAMRSEALGLCLAAFSATLPYLGRFLEGAGAAERVPLPEGSRQVFAMSDSLSAAQKEDMAWASYVLLRNTNTTSVVSEERKTSITGHSLTMKYRKLCIRGYWDPPEDISKYAMIEWFKSQMQEAGIVDLREDLYFPTFSDTQLGKFLPQGILSVLAHPVLNNPDPTNGEIKAESFILLASNSSYAYSEKDRLYELEILQPFILNTAVPTCPILGLCNKLLTKCIL</sequence>